<proteinExistence type="predicted"/>
<dbReference type="AlphaFoldDB" id="A0A8S0Z2V2"/>
<sequence length="78" mass="8910">MLSSTTSTICHLNLEKLDDHITITKNCKRRGLKASVRLAERASLRAPSRQQHLGFWCVPCLKSHERTPMDDAPAFTYR</sequence>
<name>A0A8S0Z2V2_ARCPL</name>
<dbReference type="OrthoDB" id="6931605at2759"/>
<evidence type="ECO:0000313" key="1">
    <source>
        <dbReference type="EMBL" id="CAB3226973.1"/>
    </source>
</evidence>
<dbReference type="Proteomes" id="UP000494256">
    <property type="component" value="Unassembled WGS sequence"/>
</dbReference>
<evidence type="ECO:0000313" key="2">
    <source>
        <dbReference type="Proteomes" id="UP000494256"/>
    </source>
</evidence>
<gene>
    <name evidence="1" type="ORF">APLA_LOCUS2782</name>
</gene>
<dbReference type="EMBL" id="CADEBD010000275">
    <property type="protein sequence ID" value="CAB3226973.1"/>
    <property type="molecule type" value="Genomic_DNA"/>
</dbReference>
<comment type="caution">
    <text evidence="1">The sequence shown here is derived from an EMBL/GenBank/DDBJ whole genome shotgun (WGS) entry which is preliminary data.</text>
</comment>
<reference evidence="1 2" key="1">
    <citation type="submission" date="2020-04" db="EMBL/GenBank/DDBJ databases">
        <authorList>
            <person name="Wallbank WR R."/>
            <person name="Pardo Diaz C."/>
            <person name="Kozak K."/>
            <person name="Martin S."/>
            <person name="Jiggins C."/>
            <person name="Moest M."/>
            <person name="Warren A I."/>
            <person name="Byers J.R.P. K."/>
            <person name="Montejo-Kovacevich G."/>
            <person name="Yen C E."/>
        </authorList>
    </citation>
    <scope>NUCLEOTIDE SEQUENCE [LARGE SCALE GENOMIC DNA]</scope>
</reference>
<organism evidence="1 2">
    <name type="scientific">Arctia plantaginis</name>
    <name type="common">Wood tiger moth</name>
    <name type="synonym">Phalaena plantaginis</name>
    <dbReference type="NCBI Taxonomy" id="874455"/>
    <lineage>
        <taxon>Eukaryota</taxon>
        <taxon>Metazoa</taxon>
        <taxon>Ecdysozoa</taxon>
        <taxon>Arthropoda</taxon>
        <taxon>Hexapoda</taxon>
        <taxon>Insecta</taxon>
        <taxon>Pterygota</taxon>
        <taxon>Neoptera</taxon>
        <taxon>Endopterygota</taxon>
        <taxon>Lepidoptera</taxon>
        <taxon>Glossata</taxon>
        <taxon>Ditrysia</taxon>
        <taxon>Noctuoidea</taxon>
        <taxon>Erebidae</taxon>
        <taxon>Arctiinae</taxon>
        <taxon>Arctia</taxon>
    </lineage>
</organism>
<protein>
    <submittedName>
        <fullName evidence="1">Uncharacterized protein</fullName>
    </submittedName>
</protein>
<accession>A0A8S0Z2V2</accession>